<proteinExistence type="predicted"/>
<reference evidence="1" key="1">
    <citation type="submission" date="2020-04" db="EMBL/GenBank/DDBJ databases">
        <authorList>
            <person name="Chiriac C."/>
            <person name="Salcher M."/>
            <person name="Ghai R."/>
            <person name="Kavagutti S V."/>
        </authorList>
    </citation>
    <scope>NUCLEOTIDE SEQUENCE</scope>
</reference>
<organism evidence="1">
    <name type="scientific">uncultured Caudovirales phage</name>
    <dbReference type="NCBI Taxonomy" id="2100421"/>
    <lineage>
        <taxon>Viruses</taxon>
        <taxon>Duplodnaviria</taxon>
        <taxon>Heunggongvirae</taxon>
        <taxon>Uroviricota</taxon>
        <taxon>Caudoviricetes</taxon>
        <taxon>Peduoviridae</taxon>
        <taxon>Maltschvirus</taxon>
        <taxon>Maltschvirus maltsch</taxon>
    </lineage>
</organism>
<feature type="non-terminal residue" evidence="1">
    <location>
        <position position="30"/>
    </location>
</feature>
<evidence type="ECO:0000313" key="1">
    <source>
        <dbReference type="EMBL" id="CAB4153486.1"/>
    </source>
</evidence>
<gene>
    <name evidence="1" type="ORF">UFOVP626_1</name>
</gene>
<name>A0A6J5N7U5_9CAUD</name>
<accession>A0A6J5N7U5</accession>
<dbReference type="EMBL" id="LR796605">
    <property type="protein sequence ID" value="CAB4153486.1"/>
    <property type="molecule type" value="Genomic_DNA"/>
</dbReference>
<sequence>MATVYEYKGVSYELPDGLTNEAALTRIKAS</sequence>
<protein>
    <submittedName>
        <fullName evidence="1">Uncharacterized protein</fullName>
    </submittedName>
</protein>